<organism evidence="1 2">
    <name type="scientific">Streptomyces griseoviridis</name>
    <dbReference type="NCBI Taxonomy" id="45398"/>
    <lineage>
        <taxon>Bacteria</taxon>
        <taxon>Bacillati</taxon>
        <taxon>Actinomycetota</taxon>
        <taxon>Actinomycetes</taxon>
        <taxon>Kitasatosporales</taxon>
        <taxon>Streptomycetaceae</taxon>
        <taxon>Streptomyces</taxon>
    </lineage>
</organism>
<proteinExistence type="predicted"/>
<name>A0ABT9LPP4_STRGD</name>
<accession>A0ABT9LPP4</accession>
<keyword evidence="2" id="KW-1185">Reference proteome</keyword>
<comment type="caution">
    <text evidence="1">The sequence shown here is derived from an EMBL/GenBank/DDBJ whole genome shotgun (WGS) entry which is preliminary data.</text>
</comment>
<dbReference type="GeneID" id="91554991"/>
<sequence length="63" mass="6240">MTTGVALPAHHPIGTLVGLAREAEAAGPRPAWSGQTFSYDSPALAATVGRGGAWALLGEPAAS</sequence>
<reference evidence="1 2" key="1">
    <citation type="submission" date="2023-07" db="EMBL/GenBank/DDBJ databases">
        <title>Sequencing the genomes of 1000 actinobacteria strains.</title>
        <authorList>
            <person name="Klenk H.-P."/>
        </authorList>
    </citation>
    <scope>NUCLEOTIDE SEQUENCE [LARGE SCALE GENOMIC DNA]</scope>
    <source>
        <strain evidence="1 2">DSM 40229</strain>
    </source>
</reference>
<protein>
    <submittedName>
        <fullName evidence="1">Uncharacterized protein</fullName>
    </submittedName>
</protein>
<dbReference type="Proteomes" id="UP001231675">
    <property type="component" value="Unassembled WGS sequence"/>
</dbReference>
<gene>
    <name evidence="1" type="ORF">J2S47_006010</name>
</gene>
<dbReference type="RefSeq" id="WP_189415786.1">
    <property type="nucleotide sequence ID" value="NZ_BMSM01000005.1"/>
</dbReference>
<evidence type="ECO:0000313" key="1">
    <source>
        <dbReference type="EMBL" id="MDP9685508.1"/>
    </source>
</evidence>
<evidence type="ECO:0000313" key="2">
    <source>
        <dbReference type="Proteomes" id="UP001231675"/>
    </source>
</evidence>
<dbReference type="EMBL" id="JAURUD010000001">
    <property type="protein sequence ID" value="MDP9685508.1"/>
    <property type="molecule type" value="Genomic_DNA"/>
</dbReference>